<dbReference type="AlphaFoldDB" id="A0A2C5Y638"/>
<evidence type="ECO:0000256" key="1">
    <source>
        <dbReference type="SAM" id="SignalP"/>
    </source>
</evidence>
<feature type="signal peptide" evidence="1">
    <location>
        <begin position="1"/>
        <end position="19"/>
    </location>
</feature>
<gene>
    <name evidence="2" type="ORF">CDD81_7153</name>
</gene>
<accession>A0A2C5Y638</accession>
<sequence length="322" mass="34633">MRTALFKALVLAGVATCRVKVVPGSDYTKESCTRGIRTICDSIQFTRGQDVAAGIPETDRKCLTGYANAVRGVPRHQYEAERIVSKCRDAGLVLYCGELLGEDGNIGSGVIDGPHPLELEVLNERMAHKFALPNNGRQHRGFSESSSTCRDVLKYLAIAMGTGTTLTGAPVIGLSIRPSTKSCPRIASENSTLVPHPTGGWPACQYSFPGGASRVPAMLNWWARLILDKPNMANKIQHHGLDLESFKSCANLRNAFVSGRVSSVTAGQDGTSALVMAGRQEPPNRVNLDWCRDSGGYTQEADDADWSCIIPSLVDDLDAQGV</sequence>
<comment type="caution">
    <text evidence="2">The sequence shown here is derived from an EMBL/GenBank/DDBJ whole genome shotgun (WGS) entry which is preliminary data.</text>
</comment>
<evidence type="ECO:0000313" key="3">
    <source>
        <dbReference type="Proteomes" id="UP000226192"/>
    </source>
</evidence>
<protein>
    <submittedName>
        <fullName evidence="2">Uncharacterized protein</fullName>
    </submittedName>
</protein>
<dbReference type="EMBL" id="NJET01000072">
    <property type="protein sequence ID" value="PHH62434.1"/>
    <property type="molecule type" value="Genomic_DNA"/>
</dbReference>
<feature type="chain" id="PRO_5012180335" evidence="1">
    <location>
        <begin position="20"/>
        <end position="322"/>
    </location>
</feature>
<evidence type="ECO:0000313" key="2">
    <source>
        <dbReference type="EMBL" id="PHH62434.1"/>
    </source>
</evidence>
<organism evidence="2 3">
    <name type="scientific">Ophiocordyceps australis</name>
    <dbReference type="NCBI Taxonomy" id="1399860"/>
    <lineage>
        <taxon>Eukaryota</taxon>
        <taxon>Fungi</taxon>
        <taxon>Dikarya</taxon>
        <taxon>Ascomycota</taxon>
        <taxon>Pezizomycotina</taxon>
        <taxon>Sordariomycetes</taxon>
        <taxon>Hypocreomycetidae</taxon>
        <taxon>Hypocreales</taxon>
        <taxon>Ophiocordycipitaceae</taxon>
        <taxon>Ophiocordyceps</taxon>
    </lineage>
</organism>
<name>A0A2C5Y638_9HYPO</name>
<proteinExistence type="predicted"/>
<reference evidence="2 3" key="1">
    <citation type="submission" date="2017-06" db="EMBL/GenBank/DDBJ databases">
        <title>Ant-infecting Ophiocordyceps genomes reveal a high diversity of potential behavioral manipulation genes and a possible major role for enterotoxins.</title>
        <authorList>
            <person name="De Bekker C."/>
            <person name="Evans H.C."/>
            <person name="Brachmann A."/>
            <person name="Hughes D.P."/>
        </authorList>
    </citation>
    <scope>NUCLEOTIDE SEQUENCE [LARGE SCALE GENOMIC DNA]</scope>
    <source>
        <strain evidence="2 3">Map64</strain>
    </source>
</reference>
<keyword evidence="3" id="KW-1185">Reference proteome</keyword>
<dbReference type="STRING" id="1399860.A0A2C5Y638"/>
<dbReference type="Proteomes" id="UP000226192">
    <property type="component" value="Unassembled WGS sequence"/>
</dbReference>
<keyword evidence="1" id="KW-0732">Signal</keyword>